<dbReference type="OrthoDB" id="9779902at2"/>
<evidence type="ECO:0000313" key="3">
    <source>
        <dbReference type="EMBL" id="GAP39351.1"/>
    </source>
</evidence>
<reference evidence="3" key="1">
    <citation type="journal article" date="2015" name="Genome Announc.">
        <title>Draft Genome Sequence of Anaerolineae Strain TC1, a Novel Isolate from a Methanogenic Wastewater Treatment System.</title>
        <authorList>
            <person name="Matsuura N."/>
            <person name="Tourlousse D.M."/>
            <person name="Sun L."/>
            <person name="Toyonaga M."/>
            <person name="Kuroda K."/>
            <person name="Ohashi A."/>
            <person name="Cruz R."/>
            <person name="Yamaguchi T."/>
            <person name="Sekiguchi Y."/>
        </authorList>
    </citation>
    <scope>NUCLEOTIDE SEQUENCE [LARGE SCALE GENOMIC DNA]</scope>
    <source>
        <strain evidence="3">TC1</strain>
    </source>
</reference>
<dbReference type="PATRIC" id="fig|1678840.3.peg.330"/>
<dbReference type="Proteomes" id="UP000053370">
    <property type="component" value="Unassembled WGS sequence"/>
</dbReference>
<dbReference type="Gene3D" id="3.40.50.720">
    <property type="entry name" value="NAD(P)-binding Rossmann-like Domain"/>
    <property type="match status" value="1"/>
</dbReference>
<dbReference type="GO" id="GO:0008743">
    <property type="term" value="F:L-threonine 3-dehydrogenase activity"/>
    <property type="evidence" value="ECO:0007669"/>
    <property type="project" value="TreeGrafter"/>
</dbReference>
<protein>
    <submittedName>
        <fullName evidence="3">Nucleoside-diphosphate-sugar epimerase</fullName>
    </submittedName>
</protein>
<accession>A0A0K8P9P2</accession>
<evidence type="ECO:0000313" key="4">
    <source>
        <dbReference type="Proteomes" id="UP000053370"/>
    </source>
</evidence>
<gene>
    <name evidence="3" type="ORF">ATC1_11280</name>
</gene>
<name>A0A0K8P9P2_9CHLR</name>
<dbReference type="SUPFAM" id="SSF51735">
    <property type="entry name" value="NAD(P)-binding Rossmann-fold domains"/>
    <property type="match status" value="1"/>
</dbReference>
<dbReference type="AlphaFoldDB" id="A0A0K8P9P2"/>
<dbReference type="GO" id="GO:0006567">
    <property type="term" value="P:L-threonine catabolic process"/>
    <property type="evidence" value="ECO:0007669"/>
    <property type="project" value="TreeGrafter"/>
</dbReference>
<proteinExistence type="inferred from homology"/>
<organism evidence="3">
    <name type="scientific">Flexilinea flocculi</name>
    <dbReference type="NCBI Taxonomy" id="1678840"/>
    <lineage>
        <taxon>Bacteria</taxon>
        <taxon>Bacillati</taxon>
        <taxon>Chloroflexota</taxon>
        <taxon>Anaerolineae</taxon>
        <taxon>Anaerolineales</taxon>
        <taxon>Anaerolineaceae</taxon>
        <taxon>Flexilinea</taxon>
    </lineage>
</organism>
<dbReference type="InterPro" id="IPR036291">
    <property type="entry name" value="NAD(P)-bd_dom_sf"/>
</dbReference>
<comment type="similarity">
    <text evidence="1">Belongs to the NAD(P)-dependent epimerase/dehydratase family.</text>
</comment>
<dbReference type="EMBL" id="DF968179">
    <property type="protein sequence ID" value="GAP39351.1"/>
    <property type="molecule type" value="Genomic_DNA"/>
</dbReference>
<keyword evidence="4" id="KW-1185">Reference proteome</keyword>
<feature type="domain" description="NAD-dependent epimerase/dehydratase" evidence="2">
    <location>
        <begin position="4"/>
        <end position="229"/>
    </location>
</feature>
<dbReference type="InterPro" id="IPR051225">
    <property type="entry name" value="NAD(P)_epim/dehydratase"/>
</dbReference>
<evidence type="ECO:0000259" key="2">
    <source>
        <dbReference type="Pfam" id="PF01370"/>
    </source>
</evidence>
<dbReference type="RefSeq" id="WP_062277499.1">
    <property type="nucleotide sequence ID" value="NZ_DF968179.1"/>
</dbReference>
<dbReference type="InterPro" id="IPR001509">
    <property type="entry name" value="Epimerase_deHydtase"/>
</dbReference>
<dbReference type="PANTHER" id="PTHR42687:SF1">
    <property type="entry name" value="L-THREONINE 3-DEHYDROGENASE, MITOCHONDRIAL"/>
    <property type="match status" value="1"/>
</dbReference>
<dbReference type="PANTHER" id="PTHR42687">
    <property type="entry name" value="L-THREONINE 3-DEHYDROGENASE"/>
    <property type="match status" value="1"/>
</dbReference>
<evidence type="ECO:0000256" key="1">
    <source>
        <dbReference type="ARBA" id="ARBA00007637"/>
    </source>
</evidence>
<sequence>MKKILVTGACGLVGSDLVLALKAKYGENTIVCMDCHPADQHFEGVMEVGDVCDVAYLRTLQKKYDFGQIYHLAGLLSVGGEKNPDRAWRVNLLGLKNILDIARDYQCRVFWPSSIAVYGETTPKALVPQHASFEPTTMYGVTKVAGELLCQYYFHKYGVDVRSIRYPGLNGYKAAPGDGTTEYAIHIFYGLIKENRYECFLKPDTRLPMMYMDDAIRGTIQLMEAPAENITIRTSYNFTAISFTPAELVAEIRKISPDFEIIYNPDDRQKIAESWAQTIDDSKAREDWGWQEEYDLPKMTMALYKGVKERLENV</sequence>
<dbReference type="STRING" id="1678840.ATC1_11280"/>
<dbReference type="Pfam" id="PF01370">
    <property type="entry name" value="Epimerase"/>
    <property type="match status" value="1"/>
</dbReference>